<feature type="compositionally biased region" description="Low complexity" evidence="2">
    <location>
        <begin position="273"/>
        <end position="287"/>
    </location>
</feature>
<gene>
    <name evidence="4" type="primary">ZFC3H1</name>
    <name evidence="4" type="ORF">HDU87_001646</name>
</gene>
<dbReference type="InterPro" id="IPR011990">
    <property type="entry name" value="TPR-like_helical_dom_sf"/>
</dbReference>
<feature type="region of interest" description="Disordered" evidence="2">
    <location>
        <begin position="383"/>
        <end position="415"/>
    </location>
</feature>
<dbReference type="Pfam" id="PF10650">
    <property type="entry name" value="zf-C3H1"/>
    <property type="match status" value="1"/>
</dbReference>
<evidence type="ECO:0000259" key="3">
    <source>
        <dbReference type="Pfam" id="PF10650"/>
    </source>
</evidence>
<sequence>MRAVPLADQLATFMDTPDIWMPLRSQLLVLYQLGCRLAEFVDHLKLDRTVVLTCIGDVLPEELELVPEPQAELKTEATGSGREDGASSSEPPVSRSSTAALRESMAALSTDIAPHSSLDDATRADDLEQQPPSAASTFSSEAPPVKAAAGVTHSQPPLSPPAQTASVSIPKDVPPTDAPGLKTRSQSPALAPDLSTPQASLPKHSKQPTARSSVSSVPSELVNGARSAQSALSSPTATTPLMRNGSGSGIHLAVNNDMMEMISDDDDDEDDTSAAASPSREASPATAMKRAESRNAGCADEISASDTAVHLDDDSTSDMEIEDEEFTSIIDGVWGTLKAGNHSRVRPSAAELNVGFPSYGSNYNSQRALFKEQPQNLVIHLSDDSESDDSEDDRGTPVAALPPPPMKAAAAQPAGVKARMNLLEKQKKELQEKMKLLEARRKKAAPAVQSAATAKPASRVHTPPVEAPKSTQAPTPIAAAPTLRILTGTKSASPKPPALVAQVAPVVATTAQLDANKDTADSVLAIMSATRQTHKAKLESDIAVEEAALAATQADVARSEVSINNAANELRALREKREELEKAIARRKEEIAALNRQIEEDQRETAKLVKEEAVTASRLSLLKKQALSKGNSITDLHRGINAKRAEIMKLSEEFDSDIGNKPSSAPSSGKRARVDDEPSGAKRVKTSQATESPAIVVPTEYDEAFVQFLRTILSVAGNVPVAAEKSASAKLPLVPEISKEDVALRILEPAEDTLEPLLNISGHLRTENDIALMSNLHSSSSFPANEWWNPAREGGQSALGHKATVEEEGRKKALAPYSSHLSRFRSFRFSKNYDKDIKSLTWSNKIDPFVNLCRFETEGGVCHDASCRGQHFRDISMSEKELAVDLISYTATEAGTSVNANLHRLKDDLQAVGPHGTRIEHLARAVAHHQRQDHAGDIASMSFGRQSGALPRRVSASDTAASPETNVAAPSHTRTPVLPPATPILVSGVRAIIDKDKPKHARYYQSGVLSEEDLQAAALADPKSVSAWVEYAVSVLPANLALNDLAPGTPLLDKPLNVLSRALQENRDSEELWSFYMELYGRVGTCADARESFEQAVRFVKSGWSLWWRWCLWEKETAAKIEVMQKMVAAIVAAGSSSKQATFLDASLYLAKLYINDSRLEDAKTWLRTALKATDSSQMTTTPDNNNANLTQSLPPPKILDTVAVALLDHKDLAIAWILLFHLEHFGSLPSQAFHTYPYAHLVRRQLWEIKWKKRTVAIHDEAFTTLSLTTFAWILNTWDLQEDEQSAHSYLALLRNMRGFKEVTSSPGVVVPILRKVHGIDELQYMQIKNEVSLKAFRAVPAWSRRDNFAHWNLHVKLAICNDQWEEAALALVNCARSLFQGLEQLSDLSSADKSASVEDAVLLYRKALALHVPSLRTPDLHPDLSRGDLKANAFLWLNYLMLLTLRAVGSSDEGDQELRSALDHAIEAVRDEDGRKLLWIEYLRFQIFPRAKDAVGTQIFATRDALAVVTRAVKDVKLDTYGHPGQCASPKTAGVDFIKPVPLRDLEFSRQLFSILVELFPRAKLFEIVDLTAEGQLPLGAIPAIAKAATNTAARLKILYHALALDPTAANLWNM</sequence>
<dbReference type="SUPFAM" id="SSF48452">
    <property type="entry name" value="TPR-like"/>
    <property type="match status" value="1"/>
</dbReference>
<feature type="coiled-coil region" evidence="1">
    <location>
        <begin position="535"/>
        <end position="611"/>
    </location>
</feature>
<dbReference type="EMBL" id="JADGJQ010000014">
    <property type="protein sequence ID" value="KAJ3180998.1"/>
    <property type="molecule type" value="Genomic_DNA"/>
</dbReference>
<feature type="compositionally biased region" description="Low complexity" evidence="2">
    <location>
        <begin position="87"/>
        <end position="97"/>
    </location>
</feature>
<feature type="region of interest" description="Disordered" evidence="2">
    <location>
        <begin position="653"/>
        <end position="689"/>
    </location>
</feature>
<protein>
    <submittedName>
        <fullName evidence="4">Zinc finger C3H1 domain-containing protein</fullName>
    </submittedName>
</protein>
<dbReference type="InterPro" id="IPR019607">
    <property type="entry name" value="Putative_zinc-finger_domain"/>
</dbReference>
<organism evidence="4 5">
    <name type="scientific">Geranomyces variabilis</name>
    <dbReference type="NCBI Taxonomy" id="109894"/>
    <lineage>
        <taxon>Eukaryota</taxon>
        <taxon>Fungi</taxon>
        <taxon>Fungi incertae sedis</taxon>
        <taxon>Chytridiomycota</taxon>
        <taxon>Chytridiomycota incertae sedis</taxon>
        <taxon>Chytridiomycetes</taxon>
        <taxon>Spizellomycetales</taxon>
        <taxon>Powellomycetaceae</taxon>
        <taxon>Geranomyces</taxon>
    </lineage>
</organism>
<feature type="compositionally biased region" description="Polar residues" evidence="2">
    <location>
        <begin position="207"/>
        <end position="218"/>
    </location>
</feature>
<feature type="compositionally biased region" description="Polar residues" evidence="2">
    <location>
        <begin position="130"/>
        <end position="140"/>
    </location>
</feature>
<dbReference type="GO" id="GO:0000178">
    <property type="term" value="C:exosome (RNase complex)"/>
    <property type="evidence" value="ECO:0007669"/>
    <property type="project" value="TreeGrafter"/>
</dbReference>
<evidence type="ECO:0000256" key="1">
    <source>
        <dbReference type="SAM" id="Coils"/>
    </source>
</evidence>
<comment type="caution">
    <text evidence="4">The sequence shown here is derived from an EMBL/GenBank/DDBJ whole genome shotgun (WGS) entry which is preliminary data.</text>
</comment>
<feature type="compositionally biased region" description="Polar residues" evidence="2">
    <location>
        <begin position="152"/>
        <end position="167"/>
    </location>
</feature>
<dbReference type="Proteomes" id="UP001212152">
    <property type="component" value="Unassembled WGS sequence"/>
</dbReference>
<evidence type="ECO:0000256" key="2">
    <source>
        <dbReference type="SAM" id="MobiDB-lite"/>
    </source>
</evidence>
<evidence type="ECO:0000313" key="4">
    <source>
        <dbReference type="EMBL" id="KAJ3180998.1"/>
    </source>
</evidence>
<accession>A0AAD5XPB7</accession>
<feature type="domain" description="Putative zinc-finger" evidence="3">
    <location>
        <begin position="852"/>
        <end position="873"/>
    </location>
</feature>
<feature type="compositionally biased region" description="Polar residues" evidence="2">
    <location>
        <begin position="956"/>
        <end position="965"/>
    </location>
</feature>
<feature type="region of interest" description="Disordered" evidence="2">
    <location>
        <begin position="440"/>
        <end position="474"/>
    </location>
</feature>
<dbReference type="GO" id="GO:0005634">
    <property type="term" value="C:nucleus"/>
    <property type="evidence" value="ECO:0007669"/>
    <property type="project" value="TreeGrafter"/>
</dbReference>
<keyword evidence="1" id="KW-0175">Coiled coil</keyword>
<feature type="region of interest" description="Disordered" evidence="2">
    <location>
        <begin position="949"/>
        <end position="979"/>
    </location>
</feature>
<feature type="region of interest" description="Disordered" evidence="2">
    <location>
        <begin position="66"/>
        <end position="99"/>
    </location>
</feature>
<feature type="compositionally biased region" description="Acidic residues" evidence="2">
    <location>
        <begin position="262"/>
        <end position="272"/>
    </location>
</feature>
<evidence type="ECO:0000313" key="5">
    <source>
        <dbReference type="Proteomes" id="UP001212152"/>
    </source>
</evidence>
<dbReference type="Gene3D" id="1.25.40.10">
    <property type="entry name" value="Tetratricopeptide repeat domain"/>
    <property type="match status" value="1"/>
</dbReference>
<keyword evidence="5" id="KW-1185">Reference proteome</keyword>
<feature type="region of interest" description="Disordered" evidence="2">
    <location>
        <begin position="124"/>
        <end position="318"/>
    </location>
</feature>
<proteinExistence type="predicted"/>
<feature type="compositionally biased region" description="Polar residues" evidence="2">
    <location>
        <begin position="226"/>
        <end position="241"/>
    </location>
</feature>
<dbReference type="PANTHER" id="PTHR21563">
    <property type="entry name" value="ZINC FINGER C3H1 DOMAIN-CONTAINING PROTEIN"/>
    <property type="match status" value="1"/>
</dbReference>
<dbReference type="PANTHER" id="PTHR21563:SF3">
    <property type="entry name" value="ZINC FINGER C3H1 DOMAIN-CONTAINING PROTEIN"/>
    <property type="match status" value="1"/>
</dbReference>
<name>A0AAD5XPB7_9FUNG</name>
<feature type="compositionally biased region" description="Basic and acidic residues" evidence="2">
    <location>
        <begin position="71"/>
        <end position="85"/>
    </location>
</feature>
<dbReference type="InterPro" id="IPR039278">
    <property type="entry name" value="Red1"/>
</dbReference>
<reference evidence="4" key="1">
    <citation type="submission" date="2020-05" db="EMBL/GenBank/DDBJ databases">
        <title>Phylogenomic resolution of chytrid fungi.</title>
        <authorList>
            <person name="Stajich J.E."/>
            <person name="Amses K."/>
            <person name="Simmons R."/>
            <person name="Seto K."/>
            <person name="Myers J."/>
            <person name="Bonds A."/>
            <person name="Quandt C.A."/>
            <person name="Barry K."/>
            <person name="Liu P."/>
            <person name="Grigoriev I."/>
            <person name="Longcore J.E."/>
            <person name="James T.Y."/>
        </authorList>
    </citation>
    <scope>NUCLEOTIDE SEQUENCE</scope>
    <source>
        <strain evidence="4">JEL0379</strain>
    </source>
</reference>